<dbReference type="AlphaFoldDB" id="A0A437GZE2"/>
<dbReference type="Gene3D" id="1.25.40.380">
    <property type="entry name" value="Protein of unknown function DUF1810"/>
    <property type="match status" value="1"/>
</dbReference>
<dbReference type="SUPFAM" id="SSF140736">
    <property type="entry name" value="Rv1873-like"/>
    <property type="match status" value="1"/>
</dbReference>
<gene>
    <name evidence="1" type="ORF">EKN06_00285</name>
</gene>
<evidence type="ECO:0000313" key="1">
    <source>
        <dbReference type="EMBL" id="RVQ68709.1"/>
    </source>
</evidence>
<dbReference type="InterPro" id="IPR036287">
    <property type="entry name" value="Rv1873-like_sf"/>
</dbReference>
<accession>A0A437GZE2</accession>
<proteinExistence type="predicted"/>
<organism evidence="1 2">
    <name type="scientific">Croceicoccus ponticola</name>
    <dbReference type="NCBI Taxonomy" id="2217664"/>
    <lineage>
        <taxon>Bacteria</taxon>
        <taxon>Pseudomonadati</taxon>
        <taxon>Pseudomonadota</taxon>
        <taxon>Alphaproteobacteria</taxon>
        <taxon>Sphingomonadales</taxon>
        <taxon>Erythrobacteraceae</taxon>
        <taxon>Croceicoccus</taxon>
    </lineage>
</organism>
<evidence type="ECO:0000313" key="2">
    <source>
        <dbReference type="Proteomes" id="UP000283003"/>
    </source>
</evidence>
<dbReference type="Pfam" id="PF08837">
    <property type="entry name" value="DUF1810"/>
    <property type="match status" value="1"/>
</dbReference>
<dbReference type="OrthoDB" id="9801870at2"/>
<sequence length="141" mass="15654">MSMLDRFVEAQEEVFPTALHQLRAGQKRSHWMWFVFPQLAGLGRSATAQFYGISSADEALSFLGHPILGPRLLNCCAAMMNWAGRRTAADILGPVDAMKLKSSMTLFEQVAAEPKPFADILANFYDGTRDETTLSLLSVER</sequence>
<keyword evidence="2" id="KW-1185">Reference proteome</keyword>
<comment type="caution">
    <text evidence="1">The sequence shown here is derived from an EMBL/GenBank/DDBJ whole genome shotgun (WGS) entry which is preliminary data.</text>
</comment>
<protein>
    <submittedName>
        <fullName evidence="1">DUF1810 domain-containing protein</fullName>
    </submittedName>
</protein>
<dbReference type="PIRSF" id="PIRSF008546">
    <property type="entry name" value="UCP008546"/>
    <property type="match status" value="1"/>
</dbReference>
<dbReference type="Proteomes" id="UP000283003">
    <property type="component" value="Unassembled WGS sequence"/>
</dbReference>
<name>A0A437GZE2_9SPHN</name>
<dbReference type="InterPro" id="IPR014937">
    <property type="entry name" value="DUF1810"/>
</dbReference>
<reference evidence="1 2" key="1">
    <citation type="submission" date="2018-12" db="EMBL/GenBank/DDBJ databases">
        <title>Croceicoccus ponticola sp. nov., a lipolytic bacterium isolated from seawater.</title>
        <authorList>
            <person name="Yoon J.-H."/>
        </authorList>
    </citation>
    <scope>NUCLEOTIDE SEQUENCE [LARGE SCALE GENOMIC DNA]</scope>
    <source>
        <strain evidence="1 2">GM-16</strain>
    </source>
</reference>
<dbReference type="EMBL" id="RXOL01000001">
    <property type="protein sequence ID" value="RVQ68709.1"/>
    <property type="molecule type" value="Genomic_DNA"/>
</dbReference>